<dbReference type="OrthoDB" id="9765084at2"/>
<dbReference type="GO" id="GO:0032259">
    <property type="term" value="P:methylation"/>
    <property type="evidence" value="ECO:0007669"/>
    <property type="project" value="UniProtKB-KW"/>
</dbReference>
<dbReference type="AlphaFoldDB" id="A0A420WHX9"/>
<keyword evidence="2 6" id="KW-0808">Transferase</keyword>
<evidence type="ECO:0000256" key="4">
    <source>
        <dbReference type="NCBIfam" id="TIGR02021"/>
    </source>
</evidence>
<dbReference type="SUPFAM" id="SSF53335">
    <property type="entry name" value="S-adenosyl-L-methionine-dependent methyltransferases"/>
    <property type="match status" value="1"/>
</dbReference>
<dbReference type="InterPro" id="IPR029063">
    <property type="entry name" value="SAM-dependent_MTases_sf"/>
</dbReference>
<evidence type="ECO:0000313" key="6">
    <source>
        <dbReference type="EMBL" id="RKQ70634.1"/>
    </source>
</evidence>
<proteinExistence type="predicted"/>
<dbReference type="Gene3D" id="3.40.50.150">
    <property type="entry name" value="Vaccinia Virus protein VP39"/>
    <property type="match status" value="1"/>
</dbReference>
<keyword evidence="1 6" id="KW-0489">Methyltransferase</keyword>
<dbReference type="EMBL" id="RBIG01000002">
    <property type="protein sequence ID" value="RKQ70634.1"/>
    <property type="molecule type" value="Genomic_DNA"/>
</dbReference>
<dbReference type="PANTHER" id="PTHR43464">
    <property type="entry name" value="METHYLTRANSFERASE"/>
    <property type="match status" value="1"/>
</dbReference>
<dbReference type="GO" id="GO:0015995">
    <property type="term" value="P:chlorophyll biosynthetic process"/>
    <property type="evidence" value="ECO:0007669"/>
    <property type="project" value="UniProtKB-UniRule"/>
</dbReference>
<dbReference type="PROSITE" id="PS51556">
    <property type="entry name" value="SAM_MT_MG_PIX"/>
    <property type="match status" value="1"/>
</dbReference>
<reference evidence="6 7" key="1">
    <citation type="submission" date="2018-10" db="EMBL/GenBank/DDBJ databases">
        <title>Comparative analysis of microorganisms from saline springs in Andes Mountain Range, Colombia.</title>
        <authorList>
            <person name="Rubin E."/>
        </authorList>
    </citation>
    <scope>NUCLEOTIDE SEQUENCE [LARGE SCALE GENOMIC DNA]</scope>
    <source>
        <strain evidence="6 7">USBA 36</strain>
    </source>
</reference>
<gene>
    <name evidence="6" type="ORF">BCL74_2584</name>
</gene>
<evidence type="ECO:0000256" key="3">
    <source>
        <dbReference type="ARBA" id="ARBA00022691"/>
    </source>
</evidence>
<evidence type="ECO:0000256" key="2">
    <source>
        <dbReference type="ARBA" id="ARBA00022679"/>
    </source>
</evidence>
<organism evidence="6 7">
    <name type="scientific">Oceanibaculum indicum</name>
    <dbReference type="NCBI Taxonomy" id="526216"/>
    <lineage>
        <taxon>Bacteria</taxon>
        <taxon>Pseudomonadati</taxon>
        <taxon>Pseudomonadota</taxon>
        <taxon>Alphaproteobacteria</taxon>
        <taxon>Rhodospirillales</taxon>
        <taxon>Oceanibaculaceae</taxon>
        <taxon>Oceanibaculum</taxon>
    </lineage>
</organism>
<feature type="domain" description="Magnesium-protoporphyrin IX methyltransferase C-terminal" evidence="5">
    <location>
        <begin position="140"/>
        <end position="240"/>
    </location>
</feature>
<dbReference type="CDD" id="cd02440">
    <property type="entry name" value="AdoMet_MTases"/>
    <property type="match status" value="1"/>
</dbReference>
<evidence type="ECO:0000256" key="1">
    <source>
        <dbReference type="ARBA" id="ARBA00022603"/>
    </source>
</evidence>
<dbReference type="Pfam" id="PF07109">
    <property type="entry name" value="Mg-por_mtran_C"/>
    <property type="match status" value="1"/>
</dbReference>
<dbReference type="RefSeq" id="WP_121220536.1">
    <property type="nucleotide sequence ID" value="NZ_RBIG01000002.1"/>
</dbReference>
<dbReference type="InterPro" id="IPR010940">
    <property type="entry name" value="Mg_prot_MeTrfase_C"/>
</dbReference>
<evidence type="ECO:0000313" key="7">
    <source>
        <dbReference type="Proteomes" id="UP000277424"/>
    </source>
</evidence>
<dbReference type="PANTHER" id="PTHR43464:SF19">
    <property type="entry name" value="UBIQUINONE BIOSYNTHESIS O-METHYLTRANSFERASE, MITOCHONDRIAL"/>
    <property type="match status" value="1"/>
</dbReference>
<dbReference type="EC" id="2.1.1.11" evidence="4"/>
<comment type="caution">
    <text evidence="6">The sequence shown here is derived from an EMBL/GenBank/DDBJ whole genome shotgun (WGS) entry which is preliminary data.</text>
</comment>
<dbReference type="NCBIfam" id="TIGR02021">
    <property type="entry name" value="BchM-ChlM"/>
    <property type="match status" value="1"/>
</dbReference>
<accession>A0A420WHX9</accession>
<dbReference type="Proteomes" id="UP000277424">
    <property type="component" value="Unassembled WGS sequence"/>
</dbReference>
<dbReference type="InterPro" id="IPR010251">
    <property type="entry name" value="Mg_prot_MeTrfase"/>
</dbReference>
<name>A0A420WHX9_9PROT</name>
<dbReference type="GO" id="GO:0046406">
    <property type="term" value="F:magnesium protoporphyrin IX methyltransferase activity"/>
    <property type="evidence" value="ECO:0007669"/>
    <property type="project" value="UniProtKB-UniRule"/>
</dbReference>
<protein>
    <recommendedName>
        <fullName evidence="4">Magnesium protoporphyrin IX methyltransferase</fullName>
        <ecNumber evidence="4">2.1.1.11</ecNumber>
    </recommendedName>
</protein>
<sequence length="240" mass="26767">MTQTDYIRRTGEIEHYFDRTALEAWKRLTGDQPVSGIRATVRKGREEMRNTLASWLPQDLTGWRILDAGCGAGILSLELMERGADVVGIDLSAQMISFARKRAFERQAASPELSARRGSVRFESGDLLDPRFGEFDAVVSMDVLIHYAAADATEVLERLAERTSRSLIFTLAPGSFLLRAMLATGTLFPRRDRSPAIHPVNPGRVVERLTARPTMQGWSAGRTHRVAVGFYISQAMEVTR</sequence>
<keyword evidence="3" id="KW-0949">S-adenosyl-L-methionine</keyword>
<evidence type="ECO:0000259" key="5">
    <source>
        <dbReference type="Pfam" id="PF07109"/>
    </source>
</evidence>